<dbReference type="PANTHER" id="PTHR46014">
    <property type="entry name" value="TETRATRICOPEPTIDE REPEAT PROTEIN 1"/>
    <property type="match status" value="1"/>
</dbReference>
<organism evidence="2 3">
    <name type="scientific">Malassezia yamatoensis</name>
    <dbReference type="NCBI Taxonomy" id="253288"/>
    <lineage>
        <taxon>Eukaryota</taxon>
        <taxon>Fungi</taxon>
        <taxon>Dikarya</taxon>
        <taxon>Basidiomycota</taxon>
        <taxon>Ustilaginomycotina</taxon>
        <taxon>Malasseziomycetes</taxon>
        <taxon>Malasseziales</taxon>
        <taxon>Malasseziaceae</taxon>
        <taxon>Malassezia</taxon>
    </lineage>
</organism>
<sequence length="256" mass="28733">MPISEAHGAATQEAPLGTRLNEAKALKTLGNTQYEQKKYAVAVSHYTDAIAQLPPRPLSEQEEKQEGGEKLDAIEEIDDAEAERIAEQQTISLDDHLLFEEVAQLRVKLYANLAASHLKLVRFQWKLMQEQYEKTIDASTQVLLEDPTNVKALHRRAVAYEKLGGWGHLNDALKDYRQLESLDQDGYVPTSFQSELKQSIDRVQQSVQQAGEKEKTEVLGKLKTLGDNVLGYFGLSTDNFQLNQQEGGGYSLNFVQ</sequence>
<dbReference type="EMBL" id="CP119946">
    <property type="protein sequence ID" value="WFD00294.1"/>
    <property type="molecule type" value="Genomic_DNA"/>
</dbReference>
<proteinExistence type="predicted"/>
<dbReference type="SUPFAM" id="SSF48452">
    <property type="entry name" value="TPR-like"/>
    <property type="match status" value="1"/>
</dbReference>
<evidence type="ECO:0000256" key="1">
    <source>
        <dbReference type="PROSITE-ProRule" id="PRU00339"/>
    </source>
</evidence>
<dbReference type="AlphaFoldDB" id="A0AAJ5YT87"/>
<keyword evidence="1" id="KW-0802">TPR repeat</keyword>
<gene>
    <name evidence="2" type="ORF">MYAM1_003042</name>
</gene>
<dbReference type="PROSITE" id="PS50005">
    <property type="entry name" value="TPR"/>
    <property type="match status" value="1"/>
</dbReference>
<dbReference type="Proteomes" id="UP001219567">
    <property type="component" value="Chromosome 4"/>
</dbReference>
<dbReference type="Gene3D" id="1.25.40.10">
    <property type="entry name" value="Tetratricopeptide repeat domain"/>
    <property type="match status" value="1"/>
</dbReference>
<evidence type="ECO:0000313" key="2">
    <source>
        <dbReference type="EMBL" id="WFD00294.1"/>
    </source>
</evidence>
<reference evidence="2 3" key="1">
    <citation type="submission" date="2023-03" db="EMBL/GenBank/DDBJ databases">
        <title>Mating type loci evolution in Malassezia.</title>
        <authorList>
            <person name="Coelho M.A."/>
        </authorList>
    </citation>
    <scope>NUCLEOTIDE SEQUENCE [LARGE SCALE GENOMIC DNA]</scope>
    <source>
        <strain evidence="2 3">CBS 9725</strain>
    </source>
</reference>
<name>A0AAJ5YT87_9BASI</name>
<dbReference type="InterPro" id="IPR052769">
    <property type="entry name" value="TPR_domain_protein"/>
</dbReference>
<dbReference type="InterPro" id="IPR011990">
    <property type="entry name" value="TPR-like_helical_dom_sf"/>
</dbReference>
<evidence type="ECO:0008006" key="4">
    <source>
        <dbReference type="Google" id="ProtNLM"/>
    </source>
</evidence>
<dbReference type="PANTHER" id="PTHR46014:SF1">
    <property type="entry name" value="TETRATRICOPEPTIDE REPEAT PROTEIN 1"/>
    <property type="match status" value="1"/>
</dbReference>
<keyword evidence="3" id="KW-1185">Reference proteome</keyword>
<accession>A0AAJ5YT87</accession>
<dbReference type="InterPro" id="IPR019734">
    <property type="entry name" value="TPR_rpt"/>
</dbReference>
<protein>
    <recommendedName>
        <fullName evidence="4">TPR-like protein</fullName>
    </recommendedName>
</protein>
<evidence type="ECO:0000313" key="3">
    <source>
        <dbReference type="Proteomes" id="UP001219567"/>
    </source>
</evidence>
<feature type="repeat" description="TPR" evidence="1">
    <location>
        <begin position="23"/>
        <end position="56"/>
    </location>
</feature>